<accession>A0A367P608</accession>
<dbReference type="GO" id="GO:0003677">
    <property type="term" value="F:DNA binding"/>
    <property type="evidence" value="ECO:0007669"/>
    <property type="project" value="InterPro"/>
</dbReference>
<comment type="caution">
    <text evidence="2">The sequence shown here is derived from an EMBL/GenBank/DDBJ whole genome shotgun (WGS) entry which is preliminary data.</text>
</comment>
<proteinExistence type="predicted"/>
<dbReference type="Pfam" id="PF01527">
    <property type="entry name" value="HTH_Tnp_1"/>
    <property type="match status" value="1"/>
</dbReference>
<evidence type="ECO:0000256" key="1">
    <source>
        <dbReference type="SAM" id="Coils"/>
    </source>
</evidence>
<dbReference type="InterPro" id="IPR009057">
    <property type="entry name" value="Homeodomain-like_sf"/>
</dbReference>
<dbReference type="AlphaFoldDB" id="A0A367P608"/>
<name>A0A367P608_CUPNE</name>
<sequence length="104" mass="11829">MAKTRAPYADAFRQQMIDLVHAGRTPEDLAKEFEPTAQTIYNWVAQADRDAGKRHDGLSTAERQELTRLRRELRQVKMERDILAKAAAWFARETGTVPDKGSNS</sequence>
<protein>
    <submittedName>
        <fullName evidence="2">Transposase</fullName>
    </submittedName>
</protein>
<gene>
    <name evidence="2" type="ORF">DDK22_38250</name>
</gene>
<dbReference type="SUPFAM" id="SSF46689">
    <property type="entry name" value="Homeodomain-like"/>
    <property type="match status" value="1"/>
</dbReference>
<feature type="coiled-coil region" evidence="1">
    <location>
        <begin position="59"/>
        <end position="86"/>
    </location>
</feature>
<dbReference type="Proteomes" id="UP000253501">
    <property type="component" value="Unassembled WGS sequence"/>
</dbReference>
<dbReference type="InterPro" id="IPR002514">
    <property type="entry name" value="Transposase_8"/>
</dbReference>
<organism evidence="2 3">
    <name type="scientific">Cupriavidus necator</name>
    <name type="common">Alcaligenes eutrophus</name>
    <name type="synonym">Ralstonia eutropha</name>
    <dbReference type="NCBI Taxonomy" id="106590"/>
    <lineage>
        <taxon>Bacteria</taxon>
        <taxon>Pseudomonadati</taxon>
        <taxon>Pseudomonadota</taxon>
        <taxon>Betaproteobacteria</taxon>
        <taxon>Burkholderiales</taxon>
        <taxon>Burkholderiaceae</taxon>
        <taxon>Cupriavidus</taxon>
    </lineage>
</organism>
<evidence type="ECO:0000313" key="3">
    <source>
        <dbReference type="Proteomes" id="UP000253501"/>
    </source>
</evidence>
<dbReference type="RefSeq" id="WP_114136428.1">
    <property type="nucleotide sequence ID" value="NZ_CP068435.1"/>
</dbReference>
<keyword evidence="1" id="KW-0175">Coiled coil</keyword>
<dbReference type="EMBL" id="QDHA01000188">
    <property type="protein sequence ID" value="RCJ03271.1"/>
    <property type="molecule type" value="Genomic_DNA"/>
</dbReference>
<dbReference type="GO" id="GO:0006313">
    <property type="term" value="P:DNA transposition"/>
    <property type="evidence" value="ECO:0007669"/>
    <property type="project" value="InterPro"/>
</dbReference>
<dbReference type="Gene3D" id="1.10.10.60">
    <property type="entry name" value="Homeodomain-like"/>
    <property type="match status" value="1"/>
</dbReference>
<reference evidence="2 3" key="1">
    <citation type="submission" date="2018-04" db="EMBL/GenBank/DDBJ databases">
        <title>Cupriavidus necator CR12 genome sequencing and assembly.</title>
        <authorList>
            <person name="Ben Fekih I."/>
            <person name="Mazhar H.S."/>
            <person name="Bello S.K."/>
            <person name="Rensing C."/>
        </authorList>
    </citation>
    <scope>NUCLEOTIDE SEQUENCE [LARGE SCALE GENOMIC DNA]</scope>
    <source>
        <strain evidence="2 3">CR12</strain>
    </source>
</reference>
<evidence type="ECO:0000313" key="2">
    <source>
        <dbReference type="EMBL" id="RCJ03271.1"/>
    </source>
</evidence>
<dbReference type="GO" id="GO:0004803">
    <property type="term" value="F:transposase activity"/>
    <property type="evidence" value="ECO:0007669"/>
    <property type="project" value="InterPro"/>
</dbReference>